<evidence type="ECO:0000313" key="2">
    <source>
        <dbReference type="Proteomes" id="UP000801864"/>
    </source>
</evidence>
<sequence length="95" mass="10206">MAKPGSGEGNEMEDKGGVCGGYCCLRRDSKNTTASKKPPWFSSRNIGHLAIPSSPEVLSRVASAILGKRRAGTYLRRLLAAPVHQPQQVQQQANS</sequence>
<protein>
    <submittedName>
        <fullName evidence="1">Uncharacterized protein</fullName>
    </submittedName>
</protein>
<gene>
    <name evidence="1" type="ORF">CFAM422_011342</name>
</gene>
<evidence type="ECO:0000313" key="1">
    <source>
        <dbReference type="EMBL" id="KAF3060176.1"/>
    </source>
</evidence>
<dbReference type="EMBL" id="QLNT01000024">
    <property type="protein sequence ID" value="KAF3060176.1"/>
    <property type="molecule type" value="Genomic_DNA"/>
</dbReference>
<accession>A0A9P5C9B1</accession>
<reference evidence="1 2" key="1">
    <citation type="submission" date="2018-06" db="EMBL/GenBank/DDBJ databases">
        <title>Genome analysis of cellulolytic fungus Trichoderma lentiforme CFAM-422.</title>
        <authorList>
            <person name="Steindorff A.S."/>
            <person name="Formighieri E.F."/>
            <person name="Midorikawa G.E.O."/>
            <person name="Tamietti M.S."/>
            <person name="Ramos E.Z."/>
            <person name="Silva A.S."/>
            <person name="Bon E.P.S."/>
            <person name="Mendes T.D."/>
            <person name="Damaso M.C.T."/>
            <person name="Favaro L.C.L."/>
        </authorList>
    </citation>
    <scope>NUCLEOTIDE SEQUENCE [LARGE SCALE GENOMIC DNA]</scope>
    <source>
        <strain evidence="1 2">CFAM-422</strain>
    </source>
</reference>
<keyword evidence="2" id="KW-1185">Reference proteome</keyword>
<name>A0A9P5C9B1_9HYPO</name>
<dbReference type="Proteomes" id="UP000801864">
    <property type="component" value="Unassembled WGS sequence"/>
</dbReference>
<comment type="caution">
    <text evidence="1">The sequence shown here is derived from an EMBL/GenBank/DDBJ whole genome shotgun (WGS) entry which is preliminary data.</text>
</comment>
<proteinExistence type="predicted"/>
<organism evidence="1 2">
    <name type="scientific">Trichoderma lentiforme</name>
    <dbReference type="NCBI Taxonomy" id="1567552"/>
    <lineage>
        <taxon>Eukaryota</taxon>
        <taxon>Fungi</taxon>
        <taxon>Dikarya</taxon>
        <taxon>Ascomycota</taxon>
        <taxon>Pezizomycotina</taxon>
        <taxon>Sordariomycetes</taxon>
        <taxon>Hypocreomycetidae</taxon>
        <taxon>Hypocreales</taxon>
        <taxon>Hypocreaceae</taxon>
        <taxon>Trichoderma</taxon>
    </lineage>
</organism>
<dbReference type="AlphaFoldDB" id="A0A9P5C9B1"/>